<keyword evidence="3" id="KW-0596">Phosphopantetheine</keyword>
<keyword evidence="10" id="KW-0560">Oxidoreductase</keyword>
<dbReference type="SUPFAM" id="SSF52151">
    <property type="entry name" value="FabD/lysophospholipase-like"/>
    <property type="match status" value="1"/>
</dbReference>
<keyword evidence="4" id="KW-0444">Lipid biosynthesis</keyword>
<keyword evidence="8" id="KW-0276">Fatty acid metabolism</keyword>
<organism evidence="17 18">
    <name type="scientific">Syphacia muris</name>
    <dbReference type="NCBI Taxonomy" id="451379"/>
    <lineage>
        <taxon>Eukaryota</taxon>
        <taxon>Metazoa</taxon>
        <taxon>Ecdysozoa</taxon>
        <taxon>Nematoda</taxon>
        <taxon>Chromadorea</taxon>
        <taxon>Rhabditida</taxon>
        <taxon>Spirurina</taxon>
        <taxon>Oxyuridomorpha</taxon>
        <taxon>Oxyuroidea</taxon>
        <taxon>Oxyuridae</taxon>
        <taxon>Syphacia</taxon>
    </lineage>
</organism>
<dbReference type="InterPro" id="IPR020841">
    <property type="entry name" value="PKS_Beta-ketoAc_synthase_dom"/>
</dbReference>
<dbReference type="InterPro" id="IPR014031">
    <property type="entry name" value="Ketoacyl_synth_C"/>
</dbReference>
<dbReference type="Gene3D" id="3.40.47.10">
    <property type="match status" value="1"/>
</dbReference>
<evidence type="ECO:0000256" key="5">
    <source>
        <dbReference type="ARBA" id="ARBA00022553"/>
    </source>
</evidence>
<dbReference type="InterPro" id="IPR032821">
    <property type="entry name" value="PKS_assoc"/>
</dbReference>
<comment type="catalytic activity">
    <reaction evidence="15">
        <text>acetyl-CoA + n malonyl-CoA + 2n NADPH + 2n H(+) = a long-chain fatty acid + (n+1) CoA + n CO2 + 2n NADP(+).</text>
        <dbReference type="EC" id="2.3.1.85"/>
    </reaction>
</comment>
<dbReference type="Gene3D" id="3.10.129.110">
    <property type="entry name" value="Polyketide synthase dehydratase"/>
    <property type="match status" value="1"/>
</dbReference>
<keyword evidence="11" id="KW-0520">NAD</keyword>
<keyword evidence="17" id="KW-1185">Reference proteome</keyword>
<dbReference type="WBParaSite" id="SMUV_0000162901-mRNA-1">
    <property type="protein sequence ID" value="SMUV_0000162901-mRNA-1"/>
    <property type="gene ID" value="SMUV_0000162901"/>
</dbReference>
<dbReference type="AlphaFoldDB" id="A0A0N5ABV3"/>
<protein>
    <recommendedName>
        <fullName evidence="2">Fatty acid synthase</fullName>
        <ecNumber evidence="1">2.3.1.85</ecNumber>
    </recommendedName>
</protein>
<evidence type="ECO:0000256" key="7">
    <source>
        <dbReference type="ARBA" id="ARBA00022801"/>
    </source>
</evidence>
<dbReference type="InterPro" id="IPR029063">
    <property type="entry name" value="SAM-dependent_MTases_sf"/>
</dbReference>
<dbReference type="Gene3D" id="3.40.366.10">
    <property type="entry name" value="Malonyl-Coenzyme A Acyl Carrier Protein, domain 2"/>
    <property type="match status" value="1"/>
</dbReference>
<dbReference type="GO" id="GO:0004312">
    <property type="term" value="F:fatty acid synthase activity"/>
    <property type="evidence" value="ECO:0007669"/>
    <property type="project" value="UniProtKB-EC"/>
</dbReference>
<dbReference type="PROSITE" id="PS52004">
    <property type="entry name" value="KS3_2"/>
    <property type="match status" value="1"/>
</dbReference>
<keyword evidence="5" id="KW-0597">Phosphoprotein</keyword>
<dbReference type="UniPathway" id="UPA00094"/>
<dbReference type="PANTHER" id="PTHR43775:SF7">
    <property type="entry name" value="FATTY ACID SYNTHASE"/>
    <property type="match status" value="1"/>
</dbReference>
<dbReference type="GO" id="GO:0016491">
    <property type="term" value="F:oxidoreductase activity"/>
    <property type="evidence" value="ECO:0007669"/>
    <property type="project" value="UniProtKB-KW"/>
</dbReference>
<dbReference type="InterPro" id="IPR050091">
    <property type="entry name" value="PKS_NRPS_Biosynth_Enz"/>
</dbReference>
<dbReference type="PANTHER" id="PTHR43775">
    <property type="entry name" value="FATTY ACID SYNTHASE"/>
    <property type="match status" value="1"/>
</dbReference>
<evidence type="ECO:0000256" key="11">
    <source>
        <dbReference type="ARBA" id="ARBA00023027"/>
    </source>
</evidence>
<dbReference type="Pfam" id="PF02801">
    <property type="entry name" value="Ketoacyl-synt_C"/>
    <property type="match status" value="1"/>
</dbReference>
<evidence type="ECO:0000313" key="18">
    <source>
        <dbReference type="WBParaSite" id="SMUV_0000162901-mRNA-1"/>
    </source>
</evidence>
<dbReference type="InterPro" id="IPR016036">
    <property type="entry name" value="Malonyl_transacylase_ACP-bd"/>
</dbReference>
<evidence type="ECO:0000256" key="15">
    <source>
        <dbReference type="ARBA" id="ARBA00044883"/>
    </source>
</evidence>
<evidence type="ECO:0000256" key="8">
    <source>
        <dbReference type="ARBA" id="ARBA00022832"/>
    </source>
</evidence>
<dbReference type="InterPro" id="IPR014043">
    <property type="entry name" value="Acyl_transferase_dom"/>
</dbReference>
<dbReference type="InterPro" id="IPR016035">
    <property type="entry name" value="Acyl_Trfase/lysoPLipase"/>
</dbReference>
<dbReference type="SMART" id="SM00827">
    <property type="entry name" value="PKS_AT"/>
    <property type="match status" value="1"/>
</dbReference>
<evidence type="ECO:0000256" key="10">
    <source>
        <dbReference type="ARBA" id="ARBA00023002"/>
    </source>
</evidence>
<keyword evidence="14" id="KW-0511">Multifunctional enzyme</keyword>
<name>A0A0N5ABV3_9BILA</name>
<dbReference type="SUPFAM" id="SSF53901">
    <property type="entry name" value="Thiolase-like"/>
    <property type="match status" value="1"/>
</dbReference>
<dbReference type="GO" id="GO:0006633">
    <property type="term" value="P:fatty acid biosynthetic process"/>
    <property type="evidence" value="ECO:0007669"/>
    <property type="project" value="UniProtKB-UniPathway"/>
</dbReference>
<evidence type="ECO:0000256" key="13">
    <source>
        <dbReference type="ARBA" id="ARBA00023160"/>
    </source>
</evidence>
<dbReference type="Pfam" id="PF00109">
    <property type="entry name" value="ketoacyl-synt"/>
    <property type="match status" value="1"/>
</dbReference>
<evidence type="ECO:0000256" key="3">
    <source>
        <dbReference type="ARBA" id="ARBA00022450"/>
    </source>
</evidence>
<dbReference type="InterPro" id="IPR016039">
    <property type="entry name" value="Thiolase-like"/>
</dbReference>
<feature type="domain" description="Ketosynthase family 3 (KS3)" evidence="16">
    <location>
        <begin position="1"/>
        <end position="380"/>
    </location>
</feature>
<dbReference type="SMART" id="SM00825">
    <property type="entry name" value="PKS_KS"/>
    <property type="match status" value="1"/>
</dbReference>
<dbReference type="PROSITE" id="PS00606">
    <property type="entry name" value="KS3_1"/>
    <property type="match status" value="1"/>
</dbReference>
<evidence type="ECO:0000313" key="17">
    <source>
        <dbReference type="Proteomes" id="UP000046393"/>
    </source>
</evidence>
<dbReference type="GO" id="GO:0004315">
    <property type="term" value="F:3-oxoacyl-[acyl-carrier-protein] synthase activity"/>
    <property type="evidence" value="ECO:0007669"/>
    <property type="project" value="InterPro"/>
</dbReference>
<keyword evidence="12" id="KW-0443">Lipid metabolism</keyword>
<dbReference type="GO" id="GO:0016787">
    <property type="term" value="F:hydrolase activity"/>
    <property type="evidence" value="ECO:0007669"/>
    <property type="project" value="UniProtKB-KW"/>
</dbReference>
<proteinExistence type="predicted"/>
<keyword evidence="9" id="KW-0521">NADP</keyword>
<sequence length="1254" mass="139287">MSGTDLVTEDELRWPPGLYDLPKRHGKLKDLKKFDAGYFQITPKQANFLDPQVRKLLEVTLEAIIDAGMNPVELRGSKTGVFVGCSASETGGALTRDPDTVTGYTLTGCVRSMFSNRLSYSFDLRGPSFSVDTACSSSLIALQLAIDAIRQEQCDAAIVAGAHLTLTPTAALQFLRLGMLSNRGACRSFDASGDGYCRTEGVAAIFLQKRSSARRIYATVLHAKSNTDGYKEQGITFPSGERQAVLLEEVYKEAGIDPNTVTYVETHGTGTKVGDPQEANAICQVFCQNRTSPLLIGSVKSNMGHAEPASGVCSVAKCLIMMERGYIPPNLHYVEPNPYIPGLVDGRLQVVTEKTPFPRGIIGINSFGFGGSNTHVILKPAMHEKKEAPTVDYMKIVTYSGRTTEAVLSILDAVAEDPDNVYFQQLLANQANMPARDTPYRGYLIMHRDKIPTPADAKKDPTLPPLKDVQKILITEPKQIYFIYSGIYYNNIVSKFFGMGTQWPGMARQLMAIPAFNDSLKKSSAALESFGIDVYKMLNSDDPNQYKNNTLNCMLAITAIQIALTDVLTAMGVVPDGIIGHSTGEMGCGYADGCLTREQTMKLAYHRGNSIMNGDVKVEGAMAAVGLSWEETKKRVPEGVVAACHNGADSVTISGDAAQVKKFVEEMKKEEIFAKAVDSSGIPFHSPQMLKIKDAMLKAMRTVVPDPKPRSSRWISTSIPEDDWDSELAQTCSADYHTHNACSPVLFYEALQKIPANAVTIEIAPHCLLHSILRRTLHKTCTNVGLLNMREKERELESFLQSLGKIYQTGVTIHISALYPSVEYPVPIGTPMISPIWKWDHSQDWPVVDGKLMVSGGGGQVASSASYTIDPFAPDSKLPFLLIFATDSLLACFQEAFLLDHIIDGRVLIPFTAHMVLAWKTLAKLKCLDFQKTPVILEDIRVYSATIVTKPIRLDVVITPGNGYFEILDGEQLAASGYIRIPEEKEPFYYANFEDIQTSEIAERIELDTEDAYKEFLLRGYEYGQAFRGIYRTCNSGERGTLYWTGNWVTFLDSLLQTALLAERADTLRLPTHGIQVIELRNDIATNGCIAGGVECCDLTAHTVARRIQIAGQLFYEKLYFVKHFDKRSLDEFPNQRKTIGDYRDFLRALMANGISKWQKSGILKEFSNAKQLAIVAKQLSHFQRNIAPDEMKMWREDSRSSCATVFDEIFNMEIEDDPKEFVKKVNEKMRQGIKLFDMDRLWNAAYIHDRILK</sequence>
<evidence type="ECO:0000256" key="2">
    <source>
        <dbReference type="ARBA" id="ARBA00018769"/>
    </source>
</evidence>
<dbReference type="InterPro" id="IPR018201">
    <property type="entry name" value="Ketoacyl_synth_AS"/>
</dbReference>
<dbReference type="InterPro" id="IPR042104">
    <property type="entry name" value="PKS_dehydratase_sf"/>
</dbReference>
<keyword evidence="6" id="KW-0808">Transferase</keyword>
<evidence type="ECO:0000256" key="9">
    <source>
        <dbReference type="ARBA" id="ARBA00022857"/>
    </source>
</evidence>
<dbReference type="InterPro" id="IPR001227">
    <property type="entry name" value="Ac_transferase_dom_sf"/>
</dbReference>
<keyword evidence="13" id="KW-0275">Fatty acid biosynthesis</keyword>
<evidence type="ECO:0000256" key="12">
    <source>
        <dbReference type="ARBA" id="ARBA00023098"/>
    </source>
</evidence>
<evidence type="ECO:0000256" key="6">
    <source>
        <dbReference type="ARBA" id="ARBA00022679"/>
    </source>
</evidence>
<dbReference type="Gene3D" id="3.30.70.3290">
    <property type="match status" value="1"/>
</dbReference>
<dbReference type="Pfam" id="PF00698">
    <property type="entry name" value="Acyl_transf_1"/>
    <property type="match status" value="1"/>
</dbReference>
<keyword evidence="7" id="KW-0378">Hydrolase</keyword>
<dbReference type="EC" id="2.3.1.85" evidence="1"/>
<dbReference type="InterPro" id="IPR014030">
    <property type="entry name" value="Ketoacyl_synth_N"/>
</dbReference>
<evidence type="ECO:0000256" key="4">
    <source>
        <dbReference type="ARBA" id="ARBA00022516"/>
    </source>
</evidence>
<dbReference type="SUPFAM" id="SSF55048">
    <property type="entry name" value="Probable ACP-binding domain of malonyl-CoA ACP transacylase"/>
    <property type="match status" value="1"/>
</dbReference>
<evidence type="ECO:0000256" key="14">
    <source>
        <dbReference type="ARBA" id="ARBA00023268"/>
    </source>
</evidence>
<dbReference type="Gene3D" id="3.40.50.150">
    <property type="entry name" value="Vaccinia Virus protein VP39"/>
    <property type="match status" value="1"/>
</dbReference>
<dbReference type="CDD" id="cd00833">
    <property type="entry name" value="PKS"/>
    <property type="match status" value="1"/>
</dbReference>
<accession>A0A0N5ABV3</accession>
<evidence type="ECO:0000259" key="16">
    <source>
        <dbReference type="PROSITE" id="PS52004"/>
    </source>
</evidence>
<evidence type="ECO:0000256" key="1">
    <source>
        <dbReference type="ARBA" id="ARBA00012873"/>
    </source>
</evidence>
<reference evidence="18" key="1">
    <citation type="submission" date="2017-02" db="UniProtKB">
        <authorList>
            <consortium name="WormBaseParasite"/>
        </authorList>
    </citation>
    <scope>IDENTIFICATION</scope>
</reference>
<dbReference type="STRING" id="451379.A0A0N5ABV3"/>
<dbReference type="Pfam" id="PF16197">
    <property type="entry name" value="KAsynt_C_assoc"/>
    <property type="match status" value="1"/>
</dbReference>
<dbReference type="Proteomes" id="UP000046393">
    <property type="component" value="Unplaced"/>
</dbReference>